<organism evidence="1 2">
    <name type="scientific">Falsibacillus albus</name>
    <dbReference type="NCBI Taxonomy" id="2478915"/>
    <lineage>
        <taxon>Bacteria</taxon>
        <taxon>Bacillati</taxon>
        <taxon>Bacillota</taxon>
        <taxon>Bacilli</taxon>
        <taxon>Bacillales</taxon>
        <taxon>Bacillaceae</taxon>
        <taxon>Falsibacillus</taxon>
    </lineage>
</organism>
<accession>A0A3L7JGX0</accession>
<dbReference type="RefSeq" id="WP_121682841.1">
    <property type="nucleotide sequence ID" value="NZ_RCVZ01000034.1"/>
</dbReference>
<dbReference type="OrthoDB" id="9839539at2"/>
<evidence type="ECO:0000313" key="1">
    <source>
        <dbReference type="EMBL" id="RLQ89956.1"/>
    </source>
</evidence>
<reference evidence="1 2" key="1">
    <citation type="submission" date="2018-10" db="EMBL/GenBank/DDBJ databases">
        <title>Falsibacillus sp. genome draft.</title>
        <authorList>
            <person name="Shi S."/>
        </authorList>
    </citation>
    <scope>NUCLEOTIDE SEQUENCE [LARGE SCALE GENOMIC DNA]</scope>
    <source>
        <strain evidence="1 2">GY 10110</strain>
    </source>
</reference>
<evidence type="ECO:0000313" key="2">
    <source>
        <dbReference type="Proteomes" id="UP000276770"/>
    </source>
</evidence>
<proteinExistence type="predicted"/>
<keyword evidence="2" id="KW-1185">Reference proteome</keyword>
<dbReference type="EMBL" id="RCVZ01000034">
    <property type="protein sequence ID" value="RLQ89956.1"/>
    <property type="molecule type" value="Genomic_DNA"/>
</dbReference>
<comment type="caution">
    <text evidence="1">The sequence shown here is derived from an EMBL/GenBank/DDBJ whole genome shotgun (WGS) entry which is preliminary data.</text>
</comment>
<protein>
    <submittedName>
        <fullName evidence="1">Uncharacterized protein</fullName>
    </submittedName>
</protein>
<sequence>MKSTQTIQISIYKAFGKSRYNNYEYNHLLDEFEFVYEAEVSSVADFIALTYRLNKFVKYKKPTDKNWYTSRTMVKRLFKKEIVNNKPIIKIAEVNCWEEKQREERLKKEEARKRMEERESSEIRRFLNDDIRYSDNLTGFGEWN</sequence>
<dbReference type="Proteomes" id="UP000276770">
    <property type="component" value="Unassembled WGS sequence"/>
</dbReference>
<name>A0A3L7JGX0_9BACI</name>
<gene>
    <name evidence="1" type="ORF">D9X91_22180</name>
</gene>
<dbReference type="AlphaFoldDB" id="A0A3L7JGX0"/>